<dbReference type="SMART" id="SM00220">
    <property type="entry name" value="S_TKc"/>
    <property type="match status" value="1"/>
</dbReference>
<dbReference type="Proteomes" id="UP000070133">
    <property type="component" value="Unassembled WGS sequence"/>
</dbReference>
<evidence type="ECO:0000256" key="6">
    <source>
        <dbReference type="ARBA" id="ARBA00022840"/>
    </source>
</evidence>
<dbReference type="EC" id="2.7.11.1" evidence="1"/>
<keyword evidence="11" id="KW-1185">Reference proteome</keyword>
<evidence type="ECO:0000256" key="7">
    <source>
        <dbReference type="ARBA" id="ARBA00047899"/>
    </source>
</evidence>
<dbReference type="STRING" id="321146.A0A139HR82"/>
<dbReference type="InterPro" id="IPR050660">
    <property type="entry name" value="NEK_Ser/Thr_kinase"/>
</dbReference>
<gene>
    <name evidence="10" type="ORF">AC578_3453</name>
</gene>
<keyword evidence="3" id="KW-0808">Transferase</keyword>
<dbReference type="Gene3D" id="3.30.200.20">
    <property type="entry name" value="Phosphorylase Kinase, domain 1"/>
    <property type="match status" value="1"/>
</dbReference>
<evidence type="ECO:0000256" key="8">
    <source>
        <dbReference type="ARBA" id="ARBA00048679"/>
    </source>
</evidence>
<dbReference type="PANTHER" id="PTHR43671">
    <property type="entry name" value="SERINE/THREONINE-PROTEIN KINASE NEK"/>
    <property type="match status" value="1"/>
</dbReference>
<dbReference type="EMBL" id="LFZN01000017">
    <property type="protein sequence ID" value="KXT04946.1"/>
    <property type="molecule type" value="Genomic_DNA"/>
</dbReference>
<sequence>MSSQPITSDSQSTTLLLCLPLILALALVLAFIELLTHRHRGQSFLASLEAEAGSRMPLLDRGQQVRELKNKPRWWQFWRKNRTTDAELGLLEPSNQDRLAPKTFNYGALRRLANFRGAARRDRATVFPYETKVRKIIACPDSFWHKYKLIRTTRSSNEGPIHLVRNKQTKERFIIKQLPCQSTKADQPRWPIEAEIMSQLSHPNIIRLEEVLISFPTANVVMEFCEKGDLMNYISAVRSRGEQVPAQFILHFIASMLDALSYMHNSPKQILHRDIKSQNIFLKLDERSAFGMPIPVLADLGLARTAADNIGIPGTDRYMAPELVALLSKRVIWPFTRDPWKQKGHHTPGTDMFGFAATVFDLLTLGEDILMTPSNITAAWKHSTVSDRPEILQLLLDCLSDEPAKRPTAANLGNLSTAYEQELQVWYDAGGKISSDDFPDAWEFDDGEIDSRGRRRSFKSSKRSARSYVSFVRQVAFRPLSAQSGQS</sequence>
<keyword evidence="4" id="KW-0547">Nucleotide-binding</keyword>
<comment type="catalytic activity">
    <reaction evidence="7">
        <text>L-threonyl-[protein] + ATP = O-phospho-L-threonyl-[protein] + ADP + H(+)</text>
        <dbReference type="Rhea" id="RHEA:46608"/>
        <dbReference type="Rhea" id="RHEA-COMP:11060"/>
        <dbReference type="Rhea" id="RHEA-COMP:11605"/>
        <dbReference type="ChEBI" id="CHEBI:15378"/>
        <dbReference type="ChEBI" id="CHEBI:30013"/>
        <dbReference type="ChEBI" id="CHEBI:30616"/>
        <dbReference type="ChEBI" id="CHEBI:61977"/>
        <dbReference type="ChEBI" id="CHEBI:456216"/>
        <dbReference type="EC" id="2.7.11.1"/>
    </reaction>
</comment>
<dbReference type="PANTHER" id="PTHR43671:SF98">
    <property type="entry name" value="SERINE_THREONINE-PROTEIN KINASE NEK11"/>
    <property type="match status" value="1"/>
</dbReference>
<evidence type="ECO:0000313" key="10">
    <source>
        <dbReference type="EMBL" id="KXT04946.1"/>
    </source>
</evidence>
<dbReference type="GO" id="GO:0005634">
    <property type="term" value="C:nucleus"/>
    <property type="evidence" value="ECO:0007669"/>
    <property type="project" value="TreeGrafter"/>
</dbReference>
<organism evidence="10 11">
    <name type="scientific">Pseudocercospora eumusae</name>
    <dbReference type="NCBI Taxonomy" id="321146"/>
    <lineage>
        <taxon>Eukaryota</taxon>
        <taxon>Fungi</taxon>
        <taxon>Dikarya</taxon>
        <taxon>Ascomycota</taxon>
        <taxon>Pezizomycotina</taxon>
        <taxon>Dothideomycetes</taxon>
        <taxon>Dothideomycetidae</taxon>
        <taxon>Mycosphaerellales</taxon>
        <taxon>Mycosphaerellaceae</taxon>
        <taxon>Pseudocercospora</taxon>
    </lineage>
</organism>
<comment type="caution">
    <text evidence="10">The sequence shown here is derived from an EMBL/GenBank/DDBJ whole genome shotgun (WGS) entry which is preliminary data.</text>
</comment>
<dbReference type="InterPro" id="IPR000719">
    <property type="entry name" value="Prot_kinase_dom"/>
</dbReference>
<dbReference type="GO" id="GO:0004674">
    <property type="term" value="F:protein serine/threonine kinase activity"/>
    <property type="evidence" value="ECO:0007669"/>
    <property type="project" value="UniProtKB-KW"/>
</dbReference>
<dbReference type="SUPFAM" id="SSF56112">
    <property type="entry name" value="Protein kinase-like (PK-like)"/>
    <property type="match status" value="1"/>
</dbReference>
<dbReference type="GO" id="GO:0005524">
    <property type="term" value="F:ATP binding"/>
    <property type="evidence" value="ECO:0007669"/>
    <property type="project" value="UniProtKB-KW"/>
</dbReference>
<dbReference type="AlphaFoldDB" id="A0A139HR82"/>
<feature type="domain" description="Protein kinase" evidence="9">
    <location>
        <begin position="147"/>
        <end position="427"/>
    </location>
</feature>
<evidence type="ECO:0000256" key="4">
    <source>
        <dbReference type="ARBA" id="ARBA00022741"/>
    </source>
</evidence>
<dbReference type="OrthoDB" id="3637111at2759"/>
<dbReference type="PROSITE" id="PS50011">
    <property type="entry name" value="PROTEIN_KINASE_DOM"/>
    <property type="match status" value="1"/>
</dbReference>
<keyword evidence="6" id="KW-0067">ATP-binding</keyword>
<evidence type="ECO:0000313" key="11">
    <source>
        <dbReference type="Proteomes" id="UP000070133"/>
    </source>
</evidence>
<keyword evidence="2" id="KW-0723">Serine/threonine-protein kinase</keyword>
<dbReference type="InterPro" id="IPR011009">
    <property type="entry name" value="Kinase-like_dom_sf"/>
</dbReference>
<protein>
    <recommendedName>
        <fullName evidence="1">non-specific serine/threonine protein kinase</fullName>
        <ecNumber evidence="1">2.7.11.1</ecNumber>
    </recommendedName>
</protein>
<dbReference type="InterPro" id="IPR008271">
    <property type="entry name" value="Ser/Thr_kinase_AS"/>
</dbReference>
<keyword evidence="5" id="KW-0418">Kinase</keyword>
<dbReference type="PROSITE" id="PS00108">
    <property type="entry name" value="PROTEIN_KINASE_ST"/>
    <property type="match status" value="1"/>
</dbReference>
<accession>A0A139HR82</accession>
<dbReference type="CDD" id="cd00180">
    <property type="entry name" value="PKc"/>
    <property type="match status" value="1"/>
</dbReference>
<comment type="catalytic activity">
    <reaction evidence="8">
        <text>L-seryl-[protein] + ATP = O-phospho-L-seryl-[protein] + ADP + H(+)</text>
        <dbReference type="Rhea" id="RHEA:17989"/>
        <dbReference type="Rhea" id="RHEA-COMP:9863"/>
        <dbReference type="Rhea" id="RHEA-COMP:11604"/>
        <dbReference type="ChEBI" id="CHEBI:15378"/>
        <dbReference type="ChEBI" id="CHEBI:29999"/>
        <dbReference type="ChEBI" id="CHEBI:30616"/>
        <dbReference type="ChEBI" id="CHEBI:83421"/>
        <dbReference type="ChEBI" id="CHEBI:456216"/>
        <dbReference type="EC" id="2.7.11.1"/>
    </reaction>
</comment>
<evidence type="ECO:0000256" key="2">
    <source>
        <dbReference type="ARBA" id="ARBA00022527"/>
    </source>
</evidence>
<evidence type="ECO:0000256" key="3">
    <source>
        <dbReference type="ARBA" id="ARBA00022679"/>
    </source>
</evidence>
<name>A0A139HR82_9PEZI</name>
<evidence type="ECO:0000259" key="9">
    <source>
        <dbReference type="PROSITE" id="PS50011"/>
    </source>
</evidence>
<evidence type="ECO:0000256" key="1">
    <source>
        <dbReference type="ARBA" id="ARBA00012513"/>
    </source>
</evidence>
<dbReference type="Gene3D" id="1.10.510.10">
    <property type="entry name" value="Transferase(Phosphotransferase) domain 1"/>
    <property type="match status" value="1"/>
</dbReference>
<evidence type="ECO:0000256" key="5">
    <source>
        <dbReference type="ARBA" id="ARBA00022777"/>
    </source>
</evidence>
<proteinExistence type="predicted"/>
<dbReference type="Pfam" id="PF00069">
    <property type="entry name" value="Pkinase"/>
    <property type="match status" value="1"/>
</dbReference>
<reference evidence="10 11" key="1">
    <citation type="submission" date="2015-07" db="EMBL/GenBank/DDBJ databases">
        <title>Comparative genomics of the Sigatoka disease complex on banana suggests a link between parallel evolutionary changes in Pseudocercospora fijiensis and Pseudocercospora eumusae and increased virulence on the banana host.</title>
        <authorList>
            <person name="Chang T.-C."/>
            <person name="Salvucci A."/>
            <person name="Crous P.W."/>
            <person name="Stergiopoulos I."/>
        </authorList>
    </citation>
    <scope>NUCLEOTIDE SEQUENCE [LARGE SCALE GENOMIC DNA]</scope>
    <source>
        <strain evidence="10 11">CBS 114824</strain>
    </source>
</reference>